<evidence type="ECO:0008006" key="3">
    <source>
        <dbReference type="Google" id="ProtNLM"/>
    </source>
</evidence>
<organism evidence="1 2">
    <name type="scientific">Tropicibacter oceani</name>
    <dbReference type="NCBI Taxonomy" id="3058420"/>
    <lineage>
        <taxon>Bacteria</taxon>
        <taxon>Pseudomonadati</taxon>
        <taxon>Pseudomonadota</taxon>
        <taxon>Alphaproteobacteria</taxon>
        <taxon>Rhodobacterales</taxon>
        <taxon>Roseobacteraceae</taxon>
        <taxon>Tropicibacter</taxon>
    </lineage>
</organism>
<sequence>MRIKSITLALVACAGLVACEGTDLERGLIGAGAGAATAAATGNNVAAGAAVGGVAGVVCDDLTPGICKNN</sequence>
<accession>A0ABY8QCA5</accession>
<name>A0ABY8QCA5_9RHOB</name>
<evidence type="ECO:0000313" key="1">
    <source>
        <dbReference type="EMBL" id="WGW02246.1"/>
    </source>
</evidence>
<protein>
    <recommendedName>
        <fullName evidence="3">Glycine zipper domain-containing protein</fullName>
    </recommendedName>
</protein>
<gene>
    <name evidence="1" type="ORF">QF118_09770</name>
</gene>
<keyword evidence="2" id="KW-1185">Reference proteome</keyword>
<dbReference type="EMBL" id="CP124616">
    <property type="protein sequence ID" value="WGW02246.1"/>
    <property type="molecule type" value="Genomic_DNA"/>
</dbReference>
<proteinExistence type="predicted"/>
<dbReference type="RefSeq" id="WP_282298877.1">
    <property type="nucleotide sequence ID" value="NZ_CP124616.1"/>
</dbReference>
<dbReference type="Proteomes" id="UP001241605">
    <property type="component" value="Chromosome"/>
</dbReference>
<reference evidence="1 2" key="1">
    <citation type="submission" date="2023-05" db="EMBL/GenBank/DDBJ databases">
        <title>YMD87, complete Genome.</title>
        <authorList>
            <person name="Zhang J."/>
            <person name="Xu X."/>
        </authorList>
    </citation>
    <scope>NUCLEOTIDE SEQUENCE [LARGE SCALE GENOMIC DNA]</scope>
    <source>
        <strain evidence="1 2">YMD87</strain>
    </source>
</reference>
<dbReference type="PROSITE" id="PS51257">
    <property type="entry name" value="PROKAR_LIPOPROTEIN"/>
    <property type="match status" value="1"/>
</dbReference>
<evidence type="ECO:0000313" key="2">
    <source>
        <dbReference type="Proteomes" id="UP001241605"/>
    </source>
</evidence>